<feature type="domain" description="POTRA" evidence="5">
    <location>
        <begin position="289"/>
        <end position="362"/>
    </location>
</feature>
<dbReference type="PANTHER" id="PTHR12815:SF42">
    <property type="entry name" value="BACTERIAL SURFACE ANTIGEN (D15) DOMAIN-CONTAINING PROTEIN"/>
    <property type="match status" value="1"/>
</dbReference>
<dbReference type="RefSeq" id="WP_166948618.1">
    <property type="nucleotide sequence ID" value="NZ_JAASQI010000001.1"/>
</dbReference>
<evidence type="ECO:0000313" key="7">
    <source>
        <dbReference type="Proteomes" id="UP001429580"/>
    </source>
</evidence>
<evidence type="ECO:0000259" key="5">
    <source>
        <dbReference type="Pfam" id="PF07244"/>
    </source>
</evidence>
<evidence type="ECO:0000256" key="3">
    <source>
        <dbReference type="ARBA" id="ARBA00023136"/>
    </source>
</evidence>
<sequence length="703" mass="75331">MTEERTIPAPDPIREAAFSPACGRRHPCAGAGARRGISLTALALAALVYAPGPEAGRAWAQDTPASASADDKPRRSFFGRLYDRILGREAQEEAEPIPVPDGVTYTVTFDIPEDSAATKLTEVSDLERLRRQLPSGAIGLIARANADKGRLISALEALGYYNGRVDITLAGAPLDSPDAARRIEAARHPGPVPVRIAVTPGKRYSFGRFALIDATTRRPLPSPDWEKLGIRAGEPAVSSAVLSTEAALVSYFRDQGYALARVPGRQATVDHSRLVMDVVFHVDTGPKARFGPVTVSGTERLDPDFVSARVPFKEGDVFSPEPIARLRRELGAYDVFDSVRVVEAEHLTAGNELPIEVKVSERLPRFVGFGAKYSTTEGPAANVYWGHRNLFGGAERLRLEAQVSGTDVNTINGRSRATTLDKLGYKVGASFLKPGIFTVKDDLVADVAALKEITETYTRQGVIGSVGVKRTFSDELTGQIGIDVERAKYTAPTNTSYTNSGWYTLVGLPVQLAYDNTGDKLNPTRGVRLSGKVTPYPSFLGSTVDMTKIDVSASGYLPLDADRRYVLAGRARVGSIVGSGLESVPPPHRFFAGGGGSVRGYDYQSLGPADAAGVVVGGRSLFEGSAELRAKVTDTIGVVAFADAGMAFRSSTPEFNETLRYSAGLGLRYYTSIGPIRLDVARGLNREKGDPPYGLYISLGQAF</sequence>
<reference evidence="6 7" key="1">
    <citation type="submission" date="2020-03" db="EMBL/GenBank/DDBJ databases">
        <title>Genomic Encyclopedia of Type Strains, Phase IV (KMG-IV): sequencing the most valuable type-strain genomes for metagenomic binning, comparative biology and taxonomic classification.</title>
        <authorList>
            <person name="Goeker M."/>
        </authorList>
    </citation>
    <scope>NUCLEOTIDE SEQUENCE [LARGE SCALE GENOMIC DNA]</scope>
    <source>
        <strain evidence="6 7">DSM 103870</strain>
    </source>
</reference>
<dbReference type="PANTHER" id="PTHR12815">
    <property type="entry name" value="SORTING AND ASSEMBLY MACHINERY SAMM50 PROTEIN FAMILY MEMBER"/>
    <property type="match status" value="1"/>
</dbReference>
<dbReference type="InterPro" id="IPR000184">
    <property type="entry name" value="Bac_surfAg_D15"/>
</dbReference>
<evidence type="ECO:0000259" key="4">
    <source>
        <dbReference type="Pfam" id="PF01103"/>
    </source>
</evidence>
<comment type="subcellular location">
    <subcellularLocation>
        <location evidence="1">Membrane</location>
    </subcellularLocation>
</comment>
<proteinExistence type="predicted"/>
<feature type="domain" description="Bacterial surface antigen (D15)" evidence="4">
    <location>
        <begin position="389"/>
        <end position="703"/>
    </location>
</feature>
<name>A0ABX0UWN5_9HYPH</name>
<organism evidence="6 7">
    <name type="scientific">Pseudochelatococcus lubricantis</name>
    <dbReference type="NCBI Taxonomy" id="1538102"/>
    <lineage>
        <taxon>Bacteria</taxon>
        <taxon>Pseudomonadati</taxon>
        <taxon>Pseudomonadota</taxon>
        <taxon>Alphaproteobacteria</taxon>
        <taxon>Hyphomicrobiales</taxon>
        <taxon>Chelatococcaceae</taxon>
        <taxon>Pseudochelatococcus</taxon>
    </lineage>
</organism>
<dbReference type="Pfam" id="PF01103">
    <property type="entry name" value="Omp85"/>
    <property type="match status" value="1"/>
</dbReference>
<protein>
    <submittedName>
        <fullName evidence="6">Translocation and assembly module TamA</fullName>
    </submittedName>
</protein>
<keyword evidence="2" id="KW-0812">Transmembrane</keyword>
<dbReference type="Gene3D" id="2.40.160.50">
    <property type="entry name" value="membrane protein fhac: a member of the omp85/tpsb transporter family"/>
    <property type="match status" value="1"/>
</dbReference>
<dbReference type="InterPro" id="IPR039910">
    <property type="entry name" value="D15-like"/>
</dbReference>
<dbReference type="EMBL" id="JAASQI010000001">
    <property type="protein sequence ID" value="NIJ56833.1"/>
    <property type="molecule type" value="Genomic_DNA"/>
</dbReference>
<dbReference type="InterPro" id="IPR010827">
    <property type="entry name" value="BamA/TamA_POTRA"/>
</dbReference>
<accession>A0ABX0UWN5</accession>
<gene>
    <name evidence="6" type="ORF">FHS82_000646</name>
</gene>
<evidence type="ECO:0000256" key="2">
    <source>
        <dbReference type="ARBA" id="ARBA00022452"/>
    </source>
</evidence>
<keyword evidence="2" id="KW-1134">Transmembrane beta strand</keyword>
<dbReference type="Proteomes" id="UP001429580">
    <property type="component" value="Unassembled WGS sequence"/>
</dbReference>
<evidence type="ECO:0000313" key="6">
    <source>
        <dbReference type="EMBL" id="NIJ56833.1"/>
    </source>
</evidence>
<keyword evidence="3" id="KW-0472">Membrane</keyword>
<dbReference type="Pfam" id="PF07244">
    <property type="entry name" value="POTRA"/>
    <property type="match status" value="1"/>
</dbReference>
<dbReference type="Gene3D" id="3.10.20.310">
    <property type="entry name" value="membrane protein fhac"/>
    <property type="match status" value="1"/>
</dbReference>
<evidence type="ECO:0000256" key="1">
    <source>
        <dbReference type="ARBA" id="ARBA00004370"/>
    </source>
</evidence>
<comment type="caution">
    <text evidence="6">The sequence shown here is derived from an EMBL/GenBank/DDBJ whole genome shotgun (WGS) entry which is preliminary data.</text>
</comment>
<keyword evidence="7" id="KW-1185">Reference proteome</keyword>